<feature type="signal peptide" evidence="2">
    <location>
        <begin position="1"/>
        <end position="25"/>
    </location>
</feature>
<feature type="region of interest" description="Disordered" evidence="1">
    <location>
        <begin position="24"/>
        <end position="58"/>
    </location>
</feature>
<sequence length="184" mass="18973">MSSPSRSQIAGILAASLLFAAPASAQDGAEPPAAQPAAPQQAPAAAGTDAAAPSSSEFASAIESLSPMVQDVQVVGPWSDGDAQGVWRTVMVQPAGNDAQTYFFIQQLEASGEGALAVRSSAEIPEIGKMDGQVVGYRADDPSDTEPNSLTLFFEVVPSDGEISETYELHYVPGQPYVFGPASN</sequence>
<evidence type="ECO:0000256" key="2">
    <source>
        <dbReference type="SAM" id="SignalP"/>
    </source>
</evidence>
<evidence type="ECO:0000313" key="4">
    <source>
        <dbReference type="Proteomes" id="UP000678276"/>
    </source>
</evidence>
<keyword evidence="2" id="KW-0732">Signal</keyword>
<feature type="chain" id="PRO_5046307099" description="DNA topoisomerase IV subunit B" evidence="2">
    <location>
        <begin position="26"/>
        <end position="184"/>
    </location>
</feature>
<name>A0ABS4BG87_9HYPH</name>
<accession>A0ABS4BG87</accession>
<proteinExistence type="predicted"/>
<dbReference type="Proteomes" id="UP000678276">
    <property type="component" value="Unassembled WGS sequence"/>
</dbReference>
<protein>
    <recommendedName>
        <fullName evidence="5">DNA topoisomerase IV subunit B</fullName>
    </recommendedName>
</protein>
<gene>
    <name evidence="3" type="ORF">J6595_06375</name>
</gene>
<dbReference type="RefSeq" id="WP_209593616.1">
    <property type="nucleotide sequence ID" value="NZ_JAGJCF010000003.1"/>
</dbReference>
<evidence type="ECO:0000313" key="3">
    <source>
        <dbReference type="EMBL" id="MBP0615201.1"/>
    </source>
</evidence>
<keyword evidence="4" id="KW-1185">Reference proteome</keyword>
<reference evidence="3 4" key="1">
    <citation type="submission" date="2021-04" db="EMBL/GenBank/DDBJ databases">
        <title>Whole genome sequence of Jiella sp. KSK16Y-1.</title>
        <authorList>
            <person name="Tuo L."/>
        </authorList>
    </citation>
    <scope>NUCLEOTIDE SEQUENCE [LARGE SCALE GENOMIC DNA]</scope>
    <source>
        <strain evidence="3 4">KSK16Y-1</strain>
    </source>
</reference>
<comment type="caution">
    <text evidence="3">The sequence shown here is derived from an EMBL/GenBank/DDBJ whole genome shotgun (WGS) entry which is preliminary data.</text>
</comment>
<organism evidence="3 4">
    <name type="scientific">Jiella mangrovi</name>
    <dbReference type="NCBI Taxonomy" id="2821407"/>
    <lineage>
        <taxon>Bacteria</taxon>
        <taxon>Pseudomonadati</taxon>
        <taxon>Pseudomonadota</taxon>
        <taxon>Alphaproteobacteria</taxon>
        <taxon>Hyphomicrobiales</taxon>
        <taxon>Aurantimonadaceae</taxon>
        <taxon>Jiella</taxon>
    </lineage>
</organism>
<dbReference type="EMBL" id="JAGJCF010000003">
    <property type="protein sequence ID" value="MBP0615201.1"/>
    <property type="molecule type" value="Genomic_DNA"/>
</dbReference>
<evidence type="ECO:0008006" key="5">
    <source>
        <dbReference type="Google" id="ProtNLM"/>
    </source>
</evidence>
<evidence type="ECO:0000256" key="1">
    <source>
        <dbReference type="SAM" id="MobiDB-lite"/>
    </source>
</evidence>